<dbReference type="Gene3D" id="1.20.120.1810">
    <property type="match status" value="1"/>
</dbReference>
<evidence type="ECO:0000259" key="6">
    <source>
        <dbReference type="Pfam" id="PF04542"/>
    </source>
</evidence>
<keyword evidence="3" id="KW-0238">DNA-binding</keyword>
<dbReference type="PANTHER" id="PTHR30385:SF4">
    <property type="entry name" value="RNA POLYMERASE SIGMA-E FACTOR"/>
    <property type="match status" value="1"/>
</dbReference>
<gene>
    <name evidence="8" type="ORF">LX16_0414</name>
</gene>
<sequence>MVTCAGNRSGRSVPLDDTLRSLGRATDPGQRSRLRRTAIEAGLPLADRLAARYFRSGEPNDDLRQVARLGLIKAVDRYDPDVGTSFAAFAVPTIDGELKRHFRDKGWAMRVPRRVQEVRLQIRAVQETLAQRLKHTPSIDDIAAEVGLSRSEVMLGRHSDQLYNVGSINKAARSESSCDWELGDLVGDYDRDLDAVEARLTVRKMLRELPLVQRRVLYLRYFENMSQVEIARRVGVSQMHISRLIRRTLAGLRSCFD</sequence>
<protein>
    <submittedName>
        <fullName evidence="8">RNA polymerase sigma-B factor</fullName>
    </submittedName>
</protein>
<proteinExistence type="predicted"/>
<dbReference type="GO" id="GO:0016987">
    <property type="term" value="F:sigma factor activity"/>
    <property type="evidence" value="ECO:0007669"/>
    <property type="project" value="UniProtKB-KW"/>
</dbReference>
<feature type="region of interest" description="Disordered" evidence="5">
    <location>
        <begin position="1"/>
        <end position="31"/>
    </location>
</feature>
<dbReference type="PANTHER" id="PTHR30385">
    <property type="entry name" value="SIGMA FACTOR F FLAGELLAR"/>
    <property type="match status" value="1"/>
</dbReference>
<dbReference type="InterPro" id="IPR007627">
    <property type="entry name" value="RNA_pol_sigma70_r2"/>
</dbReference>
<dbReference type="SUPFAM" id="SSF88659">
    <property type="entry name" value="Sigma3 and sigma4 domains of RNA polymerase sigma factors"/>
    <property type="match status" value="2"/>
</dbReference>
<evidence type="ECO:0000313" key="9">
    <source>
        <dbReference type="Proteomes" id="UP000321617"/>
    </source>
</evidence>
<dbReference type="InterPro" id="IPR036388">
    <property type="entry name" value="WH-like_DNA-bd_sf"/>
</dbReference>
<feature type="domain" description="RNA polymerase sigma-70 region 4" evidence="7">
    <location>
        <begin position="206"/>
        <end position="253"/>
    </location>
</feature>
<feature type="domain" description="RNA polymerase sigma-70 region 2" evidence="6">
    <location>
        <begin position="39"/>
        <end position="107"/>
    </location>
</feature>
<dbReference type="Proteomes" id="UP000321617">
    <property type="component" value="Unassembled WGS sequence"/>
</dbReference>
<dbReference type="InterPro" id="IPR007630">
    <property type="entry name" value="RNA_pol_sigma70_r4"/>
</dbReference>
<dbReference type="InterPro" id="IPR013325">
    <property type="entry name" value="RNA_pol_sigma_r2"/>
</dbReference>
<dbReference type="SUPFAM" id="SSF88946">
    <property type="entry name" value="Sigma2 domain of RNA polymerase sigma factors"/>
    <property type="match status" value="1"/>
</dbReference>
<accession>A0A562VA32</accession>
<dbReference type="AlphaFoldDB" id="A0A562VA32"/>
<dbReference type="EMBL" id="VLLL01000005">
    <property type="protein sequence ID" value="TWJ14725.1"/>
    <property type="molecule type" value="Genomic_DNA"/>
</dbReference>
<dbReference type="CDD" id="cd06171">
    <property type="entry name" value="Sigma70_r4"/>
    <property type="match status" value="1"/>
</dbReference>
<organism evidence="8 9">
    <name type="scientific">Stackebrandtia albiflava</name>
    <dbReference type="NCBI Taxonomy" id="406432"/>
    <lineage>
        <taxon>Bacteria</taxon>
        <taxon>Bacillati</taxon>
        <taxon>Actinomycetota</taxon>
        <taxon>Actinomycetes</taxon>
        <taxon>Glycomycetales</taxon>
        <taxon>Glycomycetaceae</taxon>
        <taxon>Stackebrandtia</taxon>
    </lineage>
</organism>
<dbReference type="InterPro" id="IPR014284">
    <property type="entry name" value="RNA_pol_sigma-70_dom"/>
</dbReference>
<evidence type="ECO:0000256" key="5">
    <source>
        <dbReference type="SAM" id="MobiDB-lite"/>
    </source>
</evidence>
<dbReference type="OrthoDB" id="9804285at2"/>
<dbReference type="Pfam" id="PF04542">
    <property type="entry name" value="Sigma70_r2"/>
    <property type="match status" value="1"/>
</dbReference>
<comment type="caution">
    <text evidence="8">The sequence shown here is derived from an EMBL/GenBank/DDBJ whole genome shotgun (WGS) entry which is preliminary data.</text>
</comment>
<keyword evidence="2" id="KW-0731">Sigma factor</keyword>
<evidence type="ECO:0000256" key="4">
    <source>
        <dbReference type="ARBA" id="ARBA00023163"/>
    </source>
</evidence>
<dbReference type="Gene3D" id="1.10.10.10">
    <property type="entry name" value="Winged helix-like DNA-binding domain superfamily/Winged helix DNA-binding domain"/>
    <property type="match status" value="2"/>
</dbReference>
<evidence type="ECO:0000256" key="3">
    <source>
        <dbReference type="ARBA" id="ARBA00023125"/>
    </source>
</evidence>
<dbReference type="GO" id="GO:0006352">
    <property type="term" value="P:DNA-templated transcription initiation"/>
    <property type="evidence" value="ECO:0007669"/>
    <property type="project" value="InterPro"/>
</dbReference>
<dbReference type="InterPro" id="IPR013324">
    <property type="entry name" value="RNA_pol_sigma_r3/r4-like"/>
</dbReference>
<reference evidence="8 9" key="1">
    <citation type="journal article" date="2013" name="Stand. Genomic Sci.">
        <title>Genomic Encyclopedia of Type Strains, Phase I: The one thousand microbial genomes (KMG-I) project.</title>
        <authorList>
            <person name="Kyrpides N.C."/>
            <person name="Woyke T."/>
            <person name="Eisen J.A."/>
            <person name="Garrity G."/>
            <person name="Lilburn T.G."/>
            <person name="Beck B.J."/>
            <person name="Whitman W.B."/>
            <person name="Hugenholtz P."/>
            <person name="Klenk H.P."/>
        </authorList>
    </citation>
    <scope>NUCLEOTIDE SEQUENCE [LARGE SCALE GENOMIC DNA]</scope>
    <source>
        <strain evidence="8 9">DSM 45044</strain>
    </source>
</reference>
<keyword evidence="4" id="KW-0804">Transcription</keyword>
<evidence type="ECO:0000313" key="8">
    <source>
        <dbReference type="EMBL" id="TWJ14725.1"/>
    </source>
</evidence>
<keyword evidence="1" id="KW-0805">Transcription regulation</keyword>
<evidence type="ECO:0000256" key="2">
    <source>
        <dbReference type="ARBA" id="ARBA00023082"/>
    </source>
</evidence>
<keyword evidence="9" id="KW-1185">Reference proteome</keyword>
<dbReference type="NCBIfam" id="TIGR02980">
    <property type="entry name" value="SigBFG"/>
    <property type="match status" value="1"/>
</dbReference>
<evidence type="ECO:0000256" key="1">
    <source>
        <dbReference type="ARBA" id="ARBA00023015"/>
    </source>
</evidence>
<dbReference type="RefSeq" id="WP_147132242.1">
    <property type="nucleotide sequence ID" value="NZ_BAABIJ010000001.1"/>
</dbReference>
<dbReference type="GO" id="GO:0003677">
    <property type="term" value="F:DNA binding"/>
    <property type="evidence" value="ECO:0007669"/>
    <property type="project" value="UniProtKB-KW"/>
</dbReference>
<dbReference type="NCBIfam" id="TIGR02937">
    <property type="entry name" value="sigma70-ECF"/>
    <property type="match status" value="1"/>
</dbReference>
<dbReference type="Pfam" id="PF04545">
    <property type="entry name" value="Sigma70_r4"/>
    <property type="match status" value="1"/>
</dbReference>
<name>A0A562VA32_9ACTN</name>
<evidence type="ECO:0000259" key="7">
    <source>
        <dbReference type="Pfam" id="PF04545"/>
    </source>
</evidence>
<dbReference type="InterPro" id="IPR014322">
    <property type="entry name" value="RNA_pol_sigma-B/F/G"/>
</dbReference>